<accession>A0A2X1AQ79</accession>
<dbReference type="EMBL" id="UAQM01000025">
    <property type="protein sequence ID" value="SPU46020.1"/>
    <property type="molecule type" value="Genomic_DNA"/>
</dbReference>
<sequence length="32" mass="3491">MIDQSVGRALDVFGLDWSAVRRWEGLKGGAEA</sequence>
<protein>
    <submittedName>
        <fullName evidence="1">Uncharacterized protein</fullName>
    </submittedName>
</protein>
<evidence type="ECO:0000313" key="2">
    <source>
        <dbReference type="Proteomes" id="UP000250358"/>
    </source>
</evidence>
<reference evidence="1 2" key="1">
    <citation type="submission" date="2018-06" db="EMBL/GenBank/DDBJ databases">
        <authorList>
            <consortium name="Pathogen Informatics"/>
            <person name="Doyle S."/>
        </authorList>
    </citation>
    <scope>NUCLEOTIDE SEQUENCE [LARGE SCALE GENOMIC DNA]</scope>
    <source>
        <strain evidence="1 2">NCTC11165</strain>
    </source>
</reference>
<dbReference type="Proteomes" id="UP000250358">
    <property type="component" value="Unassembled WGS sequence"/>
</dbReference>
<evidence type="ECO:0000313" key="1">
    <source>
        <dbReference type="EMBL" id="SPU46020.1"/>
    </source>
</evidence>
<gene>
    <name evidence="1" type="ORF">NCTC11165_02346</name>
</gene>
<proteinExistence type="predicted"/>
<organism evidence="1 2">
    <name type="scientific">Brevundimonas diminuta</name>
    <name type="common">Pseudomonas diminuta</name>
    <dbReference type="NCBI Taxonomy" id="293"/>
    <lineage>
        <taxon>Bacteria</taxon>
        <taxon>Pseudomonadati</taxon>
        <taxon>Pseudomonadota</taxon>
        <taxon>Alphaproteobacteria</taxon>
        <taxon>Caulobacterales</taxon>
        <taxon>Caulobacteraceae</taxon>
        <taxon>Brevundimonas</taxon>
    </lineage>
</organism>
<name>A0A2X1AQ79_BREDI</name>
<dbReference type="AlphaFoldDB" id="A0A2X1AQ79"/>